<gene>
    <name evidence="6 8" type="primary">rnpA</name>
    <name evidence="8" type="ORF">BUCISPPA3004_006</name>
</gene>
<evidence type="ECO:0000256" key="2">
    <source>
        <dbReference type="ARBA" id="ARBA00022722"/>
    </source>
</evidence>
<dbReference type="RefSeq" id="WP_172598682.1">
    <property type="nucleotide sequence ID" value="NZ_LR217722.1"/>
</dbReference>
<evidence type="ECO:0000313" key="9">
    <source>
        <dbReference type="Proteomes" id="UP000294413"/>
    </source>
</evidence>
<reference evidence="8 9" key="1">
    <citation type="submission" date="2019-02" db="EMBL/GenBank/DDBJ databases">
        <authorList>
            <person name="Manzano-Marin A."/>
            <person name="Manzano-Marin A."/>
        </authorList>
    </citation>
    <scope>NUCLEOTIDE SEQUENCE [LARGE SCALE GENOMIC DNA]</scope>
    <source>
        <strain evidence="8 9">BuCisplendens</strain>
    </source>
</reference>
<dbReference type="HAMAP" id="MF_00227">
    <property type="entry name" value="RNase_P"/>
    <property type="match status" value="1"/>
</dbReference>
<dbReference type="PANTHER" id="PTHR33992:SF1">
    <property type="entry name" value="RIBONUCLEASE P PROTEIN COMPONENT"/>
    <property type="match status" value="1"/>
</dbReference>
<dbReference type="GO" id="GO:0004526">
    <property type="term" value="F:ribonuclease P activity"/>
    <property type="evidence" value="ECO:0007669"/>
    <property type="project" value="UniProtKB-UniRule"/>
</dbReference>
<dbReference type="PANTHER" id="PTHR33992">
    <property type="entry name" value="RIBONUCLEASE P PROTEIN COMPONENT"/>
    <property type="match status" value="1"/>
</dbReference>
<dbReference type="NCBIfam" id="TIGR00188">
    <property type="entry name" value="rnpA"/>
    <property type="match status" value="1"/>
</dbReference>
<dbReference type="GO" id="GO:0030677">
    <property type="term" value="C:ribonuclease P complex"/>
    <property type="evidence" value="ECO:0007669"/>
    <property type="project" value="TreeGrafter"/>
</dbReference>
<dbReference type="GO" id="GO:0001682">
    <property type="term" value="P:tRNA 5'-leader removal"/>
    <property type="evidence" value="ECO:0007669"/>
    <property type="project" value="UniProtKB-UniRule"/>
</dbReference>
<dbReference type="AlphaFoldDB" id="A0A451DDQ3"/>
<dbReference type="InterPro" id="IPR014721">
    <property type="entry name" value="Ribsml_uS5_D2-typ_fold_subgr"/>
</dbReference>
<keyword evidence="4 6" id="KW-0378">Hydrolase</keyword>
<dbReference type="Pfam" id="PF00825">
    <property type="entry name" value="Ribonuclease_P"/>
    <property type="match status" value="1"/>
</dbReference>
<proteinExistence type="inferred from homology"/>
<dbReference type="Proteomes" id="UP000294413">
    <property type="component" value="Chromosome 1"/>
</dbReference>
<evidence type="ECO:0000256" key="4">
    <source>
        <dbReference type="ARBA" id="ARBA00022801"/>
    </source>
</evidence>
<dbReference type="EC" id="3.1.26.5" evidence="6 7"/>
<dbReference type="InterPro" id="IPR020568">
    <property type="entry name" value="Ribosomal_Su5_D2-typ_SF"/>
</dbReference>
<sequence>MSRFSLKKKSRLLLNVQFQTIYNKNYKIHTKNFLMFMYTNYLQFPRLGISISKKNVARSHDRNRIKRLVKESFRLVQHNLLLMDFIIIVKKNIHLLKNNKIFFFLKKLWSYKSKNNVLNINRL</sequence>
<evidence type="ECO:0000256" key="6">
    <source>
        <dbReference type="HAMAP-Rule" id="MF_00227"/>
    </source>
</evidence>
<organism evidence="8 9">
    <name type="scientific">Buchnera aphidicola</name>
    <name type="common">Cinara splendens</name>
    <dbReference type="NCBI Taxonomy" id="2518979"/>
    <lineage>
        <taxon>Bacteria</taxon>
        <taxon>Pseudomonadati</taxon>
        <taxon>Pseudomonadota</taxon>
        <taxon>Gammaproteobacteria</taxon>
        <taxon>Enterobacterales</taxon>
        <taxon>Erwiniaceae</taxon>
        <taxon>Buchnera</taxon>
    </lineage>
</organism>
<comment type="similarity">
    <text evidence="6">Belongs to the RnpA family.</text>
</comment>
<protein>
    <recommendedName>
        <fullName evidence="6 7">Ribonuclease P protein component</fullName>
        <shortName evidence="6">RNase P protein</shortName>
        <shortName evidence="6">RNaseP protein</shortName>
        <ecNumber evidence="6 7">3.1.26.5</ecNumber>
    </recommendedName>
    <alternativeName>
        <fullName evidence="6">Protein C5</fullName>
    </alternativeName>
</protein>
<dbReference type="GO" id="GO:0000049">
    <property type="term" value="F:tRNA binding"/>
    <property type="evidence" value="ECO:0007669"/>
    <property type="project" value="UniProtKB-UniRule"/>
</dbReference>
<keyword evidence="5 6" id="KW-0694">RNA-binding</keyword>
<dbReference type="SUPFAM" id="SSF54211">
    <property type="entry name" value="Ribosomal protein S5 domain 2-like"/>
    <property type="match status" value="1"/>
</dbReference>
<name>A0A451DDQ3_9GAMM</name>
<dbReference type="EMBL" id="LR217722">
    <property type="protein sequence ID" value="VFP84779.1"/>
    <property type="molecule type" value="Genomic_DNA"/>
</dbReference>
<dbReference type="GO" id="GO:0042781">
    <property type="term" value="F:3'-tRNA processing endoribonuclease activity"/>
    <property type="evidence" value="ECO:0007669"/>
    <property type="project" value="TreeGrafter"/>
</dbReference>
<evidence type="ECO:0000256" key="1">
    <source>
        <dbReference type="ARBA" id="ARBA00022694"/>
    </source>
</evidence>
<accession>A0A451DDQ3</accession>
<comment type="catalytic activity">
    <reaction evidence="6">
        <text>Endonucleolytic cleavage of RNA, removing 5'-extranucleotides from tRNA precursor.</text>
        <dbReference type="EC" id="3.1.26.5"/>
    </reaction>
</comment>
<evidence type="ECO:0000256" key="7">
    <source>
        <dbReference type="NCBIfam" id="TIGR00188"/>
    </source>
</evidence>
<evidence type="ECO:0000256" key="5">
    <source>
        <dbReference type="ARBA" id="ARBA00022884"/>
    </source>
</evidence>
<keyword evidence="3 6" id="KW-0255">Endonuclease</keyword>
<evidence type="ECO:0000256" key="3">
    <source>
        <dbReference type="ARBA" id="ARBA00022759"/>
    </source>
</evidence>
<comment type="subunit">
    <text evidence="6">Consists of a catalytic RNA component (M1 or rnpB) and a protein subunit.</text>
</comment>
<evidence type="ECO:0000313" key="8">
    <source>
        <dbReference type="EMBL" id="VFP84779.1"/>
    </source>
</evidence>
<comment type="function">
    <text evidence="6">RNaseP catalyzes the removal of the 5'-leader sequence from pre-tRNA to produce the mature 5'-terminus. It can also cleave other RNA substrates such as 4.5S RNA. The protein component plays an auxiliary but essential role in vivo by binding to the 5'-leader sequence and broadening the substrate specificity of the ribozyme.</text>
</comment>
<keyword evidence="2 6" id="KW-0540">Nuclease</keyword>
<dbReference type="InterPro" id="IPR000100">
    <property type="entry name" value="RNase_P"/>
</dbReference>
<keyword evidence="1 6" id="KW-0819">tRNA processing</keyword>
<dbReference type="Gene3D" id="3.30.230.10">
    <property type="match status" value="1"/>
</dbReference>